<protein>
    <submittedName>
        <fullName evidence="1">Uncharacterized protein</fullName>
    </submittedName>
</protein>
<organism evidence="1">
    <name type="scientific">Rhizophora mucronata</name>
    <name type="common">Asiatic mangrove</name>
    <dbReference type="NCBI Taxonomy" id="61149"/>
    <lineage>
        <taxon>Eukaryota</taxon>
        <taxon>Viridiplantae</taxon>
        <taxon>Streptophyta</taxon>
        <taxon>Embryophyta</taxon>
        <taxon>Tracheophyta</taxon>
        <taxon>Spermatophyta</taxon>
        <taxon>Magnoliopsida</taxon>
        <taxon>eudicotyledons</taxon>
        <taxon>Gunneridae</taxon>
        <taxon>Pentapetalae</taxon>
        <taxon>rosids</taxon>
        <taxon>fabids</taxon>
        <taxon>Malpighiales</taxon>
        <taxon>Rhizophoraceae</taxon>
        <taxon>Rhizophora</taxon>
    </lineage>
</organism>
<dbReference type="AlphaFoldDB" id="A0A2P2QBX3"/>
<evidence type="ECO:0000313" key="1">
    <source>
        <dbReference type="EMBL" id="MBX64492.1"/>
    </source>
</evidence>
<dbReference type="EMBL" id="GGEC01084008">
    <property type="protein sequence ID" value="MBX64492.1"/>
    <property type="molecule type" value="Transcribed_RNA"/>
</dbReference>
<accession>A0A2P2QBX3</accession>
<reference evidence="1" key="1">
    <citation type="submission" date="2018-02" db="EMBL/GenBank/DDBJ databases">
        <title>Rhizophora mucronata_Transcriptome.</title>
        <authorList>
            <person name="Meera S.P."/>
            <person name="Sreeshan A."/>
            <person name="Augustine A."/>
        </authorList>
    </citation>
    <scope>NUCLEOTIDE SEQUENCE</scope>
    <source>
        <tissue evidence="1">Leaf</tissue>
    </source>
</reference>
<sequence length="32" mass="3798">MVRNPSLRWSSFKQSILQWTNQCIIINGIFIC</sequence>
<name>A0A2P2QBX3_RHIMU</name>
<proteinExistence type="predicted"/>